<evidence type="ECO:0000313" key="3">
    <source>
        <dbReference type="Proteomes" id="UP000479710"/>
    </source>
</evidence>
<keyword evidence="3" id="KW-1185">Reference proteome</keyword>
<dbReference type="Proteomes" id="UP000479710">
    <property type="component" value="Unassembled WGS sequence"/>
</dbReference>
<proteinExistence type="predicted"/>
<feature type="region of interest" description="Disordered" evidence="1">
    <location>
        <begin position="1"/>
        <end position="56"/>
    </location>
</feature>
<evidence type="ECO:0000256" key="1">
    <source>
        <dbReference type="SAM" id="MobiDB-lite"/>
    </source>
</evidence>
<name>A0A6G1F8W1_9ORYZ</name>
<protein>
    <submittedName>
        <fullName evidence="2">Uncharacterized protein</fullName>
    </submittedName>
</protein>
<reference evidence="2 3" key="1">
    <citation type="submission" date="2019-11" db="EMBL/GenBank/DDBJ databases">
        <title>Whole genome sequence of Oryza granulata.</title>
        <authorList>
            <person name="Li W."/>
        </authorList>
    </citation>
    <scope>NUCLEOTIDE SEQUENCE [LARGE SCALE GENOMIC DNA]</scope>
    <source>
        <strain evidence="3">cv. Menghai</strain>
        <tissue evidence="2">Leaf</tissue>
    </source>
</reference>
<gene>
    <name evidence="2" type="ORF">E2562_017079</name>
</gene>
<accession>A0A6G1F8W1</accession>
<dbReference type="AlphaFoldDB" id="A0A6G1F8W1"/>
<evidence type="ECO:0000313" key="2">
    <source>
        <dbReference type="EMBL" id="KAF0933293.1"/>
    </source>
</evidence>
<comment type="caution">
    <text evidence="2">The sequence shown here is derived from an EMBL/GenBank/DDBJ whole genome shotgun (WGS) entry which is preliminary data.</text>
</comment>
<organism evidence="2 3">
    <name type="scientific">Oryza meyeriana var. granulata</name>
    <dbReference type="NCBI Taxonomy" id="110450"/>
    <lineage>
        <taxon>Eukaryota</taxon>
        <taxon>Viridiplantae</taxon>
        <taxon>Streptophyta</taxon>
        <taxon>Embryophyta</taxon>
        <taxon>Tracheophyta</taxon>
        <taxon>Spermatophyta</taxon>
        <taxon>Magnoliopsida</taxon>
        <taxon>Liliopsida</taxon>
        <taxon>Poales</taxon>
        <taxon>Poaceae</taxon>
        <taxon>BOP clade</taxon>
        <taxon>Oryzoideae</taxon>
        <taxon>Oryzeae</taxon>
        <taxon>Oryzinae</taxon>
        <taxon>Oryza</taxon>
        <taxon>Oryza meyeriana</taxon>
    </lineage>
</organism>
<dbReference type="EMBL" id="SPHZ02000001">
    <property type="protein sequence ID" value="KAF0933293.1"/>
    <property type="molecule type" value="Genomic_DNA"/>
</dbReference>
<sequence length="64" mass="6863">MRGAHGSGPWLHEKSKERQTSCGAGWTERRQGAAPRRAGPVTGVPGETEEDDGRFRSVARACVA</sequence>